<dbReference type="InterPro" id="IPR037914">
    <property type="entry name" value="SpoVT-AbrB_sf"/>
</dbReference>
<keyword evidence="3" id="KW-1185">Reference proteome</keyword>
<dbReference type="PANTHER" id="PTHR40516">
    <property type="entry name" value="ANTITOXIN CHPS-RELATED"/>
    <property type="match status" value="1"/>
</dbReference>
<keyword evidence="2" id="KW-0238">DNA-binding</keyword>
<evidence type="ECO:0000313" key="2">
    <source>
        <dbReference type="EMBL" id="NEU76017.1"/>
    </source>
</evidence>
<proteinExistence type="predicted"/>
<dbReference type="SMART" id="SM00966">
    <property type="entry name" value="SpoVT_AbrB"/>
    <property type="match status" value="1"/>
</dbReference>
<organism evidence="2 3">
    <name type="scientific">Hassallia byssoidea VB512170</name>
    <dbReference type="NCBI Taxonomy" id="1304833"/>
    <lineage>
        <taxon>Bacteria</taxon>
        <taxon>Bacillati</taxon>
        <taxon>Cyanobacteriota</taxon>
        <taxon>Cyanophyceae</taxon>
        <taxon>Nostocales</taxon>
        <taxon>Tolypothrichaceae</taxon>
        <taxon>Hassallia</taxon>
    </lineage>
</organism>
<accession>A0A846HEN7</accession>
<dbReference type="EMBL" id="JTCM02000091">
    <property type="protein sequence ID" value="NEU76017.1"/>
    <property type="molecule type" value="Genomic_DNA"/>
</dbReference>
<feature type="domain" description="SpoVT-AbrB" evidence="1">
    <location>
        <begin position="7"/>
        <end position="52"/>
    </location>
</feature>
<dbReference type="SUPFAM" id="SSF89447">
    <property type="entry name" value="AbrB/MazE/MraZ-like"/>
    <property type="match status" value="1"/>
</dbReference>
<dbReference type="InterPro" id="IPR007159">
    <property type="entry name" value="SpoVT-AbrB_dom"/>
</dbReference>
<dbReference type="AlphaFoldDB" id="A0A846HEN7"/>
<protein>
    <submittedName>
        <fullName evidence="2">AbrB/MazE/SpoVT family DNA-binding domain-containing protein</fullName>
    </submittedName>
</protein>
<evidence type="ECO:0000313" key="3">
    <source>
        <dbReference type="Proteomes" id="UP000031549"/>
    </source>
</evidence>
<comment type="caution">
    <text evidence="2">The sequence shown here is derived from an EMBL/GenBank/DDBJ whole genome shotgun (WGS) entry which is preliminary data.</text>
</comment>
<dbReference type="RefSeq" id="WP_039743475.1">
    <property type="nucleotide sequence ID" value="NZ_JTCM02000091.1"/>
</dbReference>
<dbReference type="Gene3D" id="2.10.260.10">
    <property type="match status" value="1"/>
</dbReference>
<name>A0A846HEN7_9CYAN</name>
<dbReference type="Proteomes" id="UP000031549">
    <property type="component" value="Unassembled WGS sequence"/>
</dbReference>
<dbReference type="InterPro" id="IPR039052">
    <property type="entry name" value="Antitox_PemI-like"/>
</dbReference>
<evidence type="ECO:0000259" key="1">
    <source>
        <dbReference type="SMART" id="SM00966"/>
    </source>
</evidence>
<dbReference type="Pfam" id="PF04014">
    <property type="entry name" value="MazE_antitoxin"/>
    <property type="match status" value="1"/>
</dbReference>
<dbReference type="GO" id="GO:0003677">
    <property type="term" value="F:DNA binding"/>
    <property type="evidence" value="ECO:0007669"/>
    <property type="project" value="UniProtKB-KW"/>
</dbReference>
<sequence length="80" mass="8866">MYSQVVSKWGNSIGIRLPKYIADQVNLREGTNVSISISEGKLIVAPQTKSYTLEELLEKVTPENLHTEVDTGSCLGSEIW</sequence>
<reference evidence="2 3" key="1">
    <citation type="journal article" date="2015" name="Genome Announc.">
        <title>Draft Genome Sequence of Cyanobacterium Hassallia byssoidea Strain VB512170, Isolated from Monuments in India.</title>
        <authorList>
            <person name="Singh D."/>
            <person name="Chandrababunaidu M.M."/>
            <person name="Panda A."/>
            <person name="Sen D."/>
            <person name="Bhattacharyya S."/>
            <person name="Adhikary S.P."/>
            <person name="Tripathy S."/>
        </authorList>
    </citation>
    <scope>NUCLEOTIDE SEQUENCE [LARGE SCALE GENOMIC DNA]</scope>
    <source>
        <strain evidence="2 3">VB512170</strain>
    </source>
</reference>
<dbReference type="GO" id="GO:0097351">
    <property type="term" value="F:toxin sequestering activity"/>
    <property type="evidence" value="ECO:0007669"/>
    <property type="project" value="InterPro"/>
</dbReference>
<gene>
    <name evidence="2" type="ORF">PI95_026550</name>
</gene>
<dbReference type="PANTHER" id="PTHR40516:SF1">
    <property type="entry name" value="ANTITOXIN CHPS-RELATED"/>
    <property type="match status" value="1"/>
</dbReference>